<dbReference type="RefSeq" id="WP_038073135.1">
    <property type="nucleotide sequence ID" value="NZ_JBFQGM010000004.1"/>
</dbReference>
<reference evidence="1 2" key="1">
    <citation type="submission" date="2024-07" db="EMBL/GenBank/DDBJ databases">
        <authorList>
            <person name="Tripathy S."/>
        </authorList>
    </citation>
    <scope>NUCLEOTIDE SEQUENCE [LARGE SCALE GENOMIC DNA]</scope>
    <source>
        <strain evidence="1 2">VB-61278_2</strain>
    </source>
</reference>
<evidence type="ECO:0000313" key="2">
    <source>
        <dbReference type="Proteomes" id="UP001628874"/>
    </source>
</evidence>
<keyword evidence="2" id="KW-1185">Reference proteome</keyword>
<name>A0ABW8WKQ9_9CYAN</name>
<sequence length="102" mass="11516">MYQVNGAALLIRLQAIGIISEATLTYSFQSIARYWRTTEPEELEVAEERGKKEQACRFERLCYRALAEGLISLSKAAELLRKPIHQVEAGLEGPSCVYSDYC</sequence>
<dbReference type="EMBL" id="JBFQGM010000004">
    <property type="protein sequence ID" value="MFL9461624.1"/>
    <property type="molecule type" value="Genomic_DNA"/>
</dbReference>
<accession>A0ABW8WKQ9</accession>
<protein>
    <submittedName>
        <fullName evidence="1">Uncharacterized protein</fullName>
    </submittedName>
</protein>
<gene>
    <name evidence="1" type="ORF">AB0759_13410</name>
</gene>
<dbReference type="Proteomes" id="UP001628874">
    <property type="component" value="Unassembled WGS sequence"/>
</dbReference>
<proteinExistence type="predicted"/>
<comment type="caution">
    <text evidence="1">The sequence shown here is derived from an EMBL/GenBank/DDBJ whole genome shotgun (WGS) entry which is preliminary data.</text>
</comment>
<evidence type="ECO:0000313" key="1">
    <source>
        <dbReference type="EMBL" id="MFL9461624.1"/>
    </source>
</evidence>
<organism evidence="1 2">
    <name type="scientific">Scytonema tolypothrichoides VB-61278_2</name>
    <dbReference type="NCBI Taxonomy" id="3232314"/>
    <lineage>
        <taxon>Bacteria</taxon>
        <taxon>Bacillati</taxon>
        <taxon>Cyanobacteriota</taxon>
        <taxon>Cyanophyceae</taxon>
        <taxon>Nostocales</taxon>
        <taxon>Scytonemataceae</taxon>
        <taxon>Scytonema</taxon>
    </lineage>
</organism>